<evidence type="ECO:0000313" key="2">
    <source>
        <dbReference type="EMBL" id="KAG2605451.1"/>
    </source>
</evidence>
<sequence length="308" mass="33235">MVRPLHAGAEGRRLRLPPLPLRRAAGDDAIVPRPVRHAVVEQHQPALPLQGGGRRQERRTRRRRRRERAGGPGRAGLGRGVLAGEEPEDVPAPGAGGRGAPRQGRWHRAGAHGAGRGGGGLLREPVRAPRVVRRRRRGVVVPRGVRLGGEPCGPVPRVVRVAVPPAGVRAPGAAAGAAERGRRHGRRGDQRGRHGGRRGDQPVRGRVLPGRPRRLPRVRRAAAGGRGDGRQLQRARRAREEVPAPGAVRPRHVGVLHAGVAAVDHPIVPRRRASKLKRNCFSSVAICVNTVQYSEYHRTYVAAGQCYC</sequence>
<feature type="compositionally biased region" description="Gly residues" evidence="1">
    <location>
        <begin position="112"/>
        <end position="121"/>
    </location>
</feature>
<proteinExistence type="predicted"/>
<evidence type="ECO:0000313" key="3">
    <source>
        <dbReference type="Proteomes" id="UP000823388"/>
    </source>
</evidence>
<feature type="region of interest" description="Disordered" evidence="1">
    <location>
        <begin position="169"/>
        <end position="243"/>
    </location>
</feature>
<feature type="compositionally biased region" description="Basic and acidic residues" evidence="1">
    <location>
        <begin position="187"/>
        <end position="203"/>
    </location>
</feature>
<feature type="compositionally biased region" description="Low complexity" evidence="1">
    <location>
        <begin position="169"/>
        <end position="178"/>
    </location>
</feature>
<dbReference type="EMBL" id="CM029044">
    <property type="protein sequence ID" value="KAG2605451.1"/>
    <property type="molecule type" value="Genomic_DNA"/>
</dbReference>
<feature type="compositionally biased region" description="Basic residues" evidence="1">
    <location>
        <begin position="56"/>
        <end position="67"/>
    </location>
</feature>
<comment type="caution">
    <text evidence="2">The sequence shown here is derived from an EMBL/GenBank/DDBJ whole genome shotgun (WGS) entry which is preliminary data.</text>
</comment>
<feature type="compositionally biased region" description="Basic residues" evidence="1">
    <location>
        <begin position="211"/>
        <end position="220"/>
    </location>
</feature>
<gene>
    <name evidence="2" type="ORF">PVAP13_4NG074838</name>
</gene>
<dbReference type="Proteomes" id="UP000823388">
    <property type="component" value="Chromosome 4N"/>
</dbReference>
<evidence type="ECO:0000256" key="1">
    <source>
        <dbReference type="SAM" id="MobiDB-lite"/>
    </source>
</evidence>
<protein>
    <submittedName>
        <fullName evidence="2">Uncharacterized protein</fullName>
    </submittedName>
</protein>
<reference evidence="2" key="1">
    <citation type="submission" date="2020-05" db="EMBL/GenBank/DDBJ databases">
        <title>WGS assembly of Panicum virgatum.</title>
        <authorList>
            <person name="Lovell J.T."/>
            <person name="Jenkins J."/>
            <person name="Shu S."/>
            <person name="Juenger T.E."/>
            <person name="Schmutz J."/>
        </authorList>
    </citation>
    <scope>NUCLEOTIDE SEQUENCE</scope>
    <source>
        <strain evidence="2">AP13</strain>
    </source>
</reference>
<dbReference type="AlphaFoldDB" id="A0A8T0T2P4"/>
<keyword evidence="3" id="KW-1185">Reference proteome</keyword>
<accession>A0A8T0T2P4</accession>
<feature type="compositionally biased region" description="Gly residues" evidence="1">
    <location>
        <begin position="70"/>
        <end position="81"/>
    </location>
</feature>
<feature type="region of interest" description="Disordered" evidence="1">
    <location>
        <begin position="40"/>
        <end position="124"/>
    </location>
</feature>
<organism evidence="2 3">
    <name type="scientific">Panicum virgatum</name>
    <name type="common">Blackwell switchgrass</name>
    <dbReference type="NCBI Taxonomy" id="38727"/>
    <lineage>
        <taxon>Eukaryota</taxon>
        <taxon>Viridiplantae</taxon>
        <taxon>Streptophyta</taxon>
        <taxon>Embryophyta</taxon>
        <taxon>Tracheophyta</taxon>
        <taxon>Spermatophyta</taxon>
        <taxon>Magnoliopsida</taxon>
        <taxon>Liliopsida</taxon>
        <taxon>Poales</taxon>
        <taxon>Poaceae</taxon>
        <taxon>PACMAD clade</taxon>
        <taxon>Panicoideae</taxon>
        <taxon>Panicodae</taxon>
        <taxon>Paniceae</taxon>
        <taxon>Panicinae</taxon>
        <taxon>Panicum</taxon>
        <taxon>Panicum sect. Hiantes</taxon>
    </lineage>
</organism>
<name>A0A8T0T2P4_PANVG</name>